<dbReference type="CDD" id="cd05120">
    <property type="entry name" value="APH_ChoK_like"/>
    <property type="match status" value="1"/>
</dbReference>
<sequence>MAKKWPRQRIFNEAAALQFIRDSTTIPVPAVIAVGEGPDGFFVTTELIDGIPLADIGEKCEVATLPGHEKTKCSACQATAIANAKTFVEETVLPQLRRLTSCTTGFNGFVNPPPWVTEVDRRESAVPEFVFCHGDLGPHNIMTDPFTLKVTGLVDFENAGYFPSEFLEQWAVEVKGYYNMYKTMYESPAELSRLTMALES</sequence>
<comment type="caution">
    <text evidence="2">The sequence shown here is derived from an EMBL/GenBank/DDBJ whole genome shotgun (WGS) entry which is preliminary data.</text>
</comment>
<dbReference type="InterPro" id="IPR002575">
    <property type="entry name" value="Aminoglycoside_PTrfase"/>
</dbReference>
<dbReference type="Gene3D" id="3.90.1200.10">
    <property type="match status" value="1"/>
</dbReference>
<reference evidence="3" key="1">
    <citation type="journal article" date="2023" name="Mol. Phylogenet. Evol.">
        <title>Genome-scale phylogeny and comparative genomics of the fungal order Sordariales.</title>
        <authorList>
            <person name="Hensen N."/>
            <person name="Bonometti L."/>
            <person name="Westerberg I."/>
            <person name="Brannstrom I.O."/>
            <person name="Guillou S."/>
            <person name="Cros-Aarteil S."/>
            <person name="Calhoun S."/>
            <person name="Haridas S."/>
            <person name="Kuo A."/>
            <person name="Mondo S."/>
            <person name="Pangilinan J."/>
            <person name="Riley R."/>
            <person name="LaButti K."/>
            <person name="Andreopoulos B."/>
            <person name="Lipzen A."/>
            <person name="Chen C."/>
            <person name="Yan M."/>
            <person name="Daum C."/>
            <person name="Ng V."/>
            <person name="Clum A."/>
            <person name="Steindorff A."/>
            <person name="Ohm R.A."/>
            <person name="Martin F."/>
            <person name="Silar P."/>
            <person name="Natvig D.O."/>
            <person name="Lalanne C."/>
            <person name="Gautier V."/>
            <person name="Ament-Velasquez S.L."/>
            <person name="Kruys A."/>
            <person name="Hutchinson M.I."/>
            <person name="Powell A.J."/>
            <person name="Barry K."/>
            <person name="Miller A.N."/>
            <person name="Grigoriev I.V."/>
            <person name="Debuchy R."/>
            <person name="Gladieux P."/>
            <person name="Hiltunen Thoren M."/>
            <person name="Johannesson H."/>
        </authorList>
    </citation>
    <scope>NUCLEOTIDE SEQUENCE [LARGE SCALE GENOMIC DNA]</scope>
    <source>
        <strain evidence="3">CBS 340.73</strain>
    </source>
</reference>
<dbReference type="GO" id="GO:0016301">
    <property type="term" value="F:kinase activity"/>
    <property type="evidence" value="ECO:0007669"/>
    <property type="project" value="UniProtKB-KW"/>
</dbReference>
<name>A0AAN6N8D5_9PEZI</name>
<dbReference type="AlphaFoldDB" id="A0AAN6N8D5"/>
<keyword evidence="2" id="KW-0808">Transferase</keyword>
<organism evidence="2 3">
    <name type="scientific">Diplogelasinospora grovesii</name>
    <dbReference type="NCBI Taxonomy" id="303347"/>
    <lineage>
        <taxon>Eukaryota</taxon>
        <taxon>Fungi</taxon>
        <taxon>Dikarya</taxon>
        <taxon>Ascomycota</taxon>
        <taxon>Pezizomycotina</taxon>
        <taxon>Sordariomycetes</taxon>
        <taxon>Sordariomycetidae</taxon>
        <taxon>Sordariales</taxon>
        <taxon>Diplogelasinosporaceae</taxon>
        <taxon>Diplogelasinospora</taxon>
    </lineage>
</organism>
<dbReference type="Pfam" id="PF01636">
    <property type="entry name" value="APH"/>
    <property type="match status" value="1"/>
</dbReference>
<dbReference type="PANTHER" id="PTHR21310:SF48">
    <property type="entry name" value="AMINOGLYCOSIDE PHOSPHOTRANSFERASE DOMAIN-CONTAINING PROTEIN"/>
    <property type="match status" value="1"/>
</dbReference>
<evidence type="ECO:0000313" key="2">
    <source>
        <dbReference type="EMBL" id="KAK3940695.1"/>
    </source>
</evidence>
<keyword evidence="3" id="KW-1185">Reference proteome</keyword>
<dbReference type="EMBL" id="MU853793">
    <property type="protein sequence ID" value="KAK3940695.1"/>
    <property type="molecule type" value="Genomic_DNA"/>
</dbReference>
<evidence type="ECO:0000313" key="3">
    <source>
        <dbReference type="Proteomes" id="UP001303473"/>
    </source>
</evidence>
<accession>A0AAN6N8D5</accession>
<gene>
    <name evidence="2" type="ORF">QBC46DRAFT_384810</name>
</gene>
<dbReference type="InterPro" id="IPR051678">
    <property type="entry name" value="AGP_Transferase"/>
</dbReference>
<keyword evidence="2" id="KW-0418">Kinase</keyword>
<protein>
    <submittedName>
        <fullName evidence="2">Kinase-like domain-containing protein</fullName>
    </submittedName>
</protein>
<evidence type="ECO:0000259" key="1">
    <source>
        <dbReference type="Pfam" id="PF01636"/>
    </source>
</evidence>
<feature type="domain" description="Aminoglycoside phosphotransferase" evidence="1">
    <location>
        <begin position="5"/>
        <end position="161"/>
    </location>
</feature>
<dbReference type="InterPro" id="IPR011009">
    <property type="entry name" value="Kinase-like_dom_sf"/>
</dbReference>
<dbReference type="Proteomes" id="UP001303473">
    <property type="component" value="Unassembled WGS sequence"/>
</dbReference>
<dbReference type="PANTHER" id="PTHR21310">
    <property type="entry name" value="AMINOGLYCOSIDE PHOSPHOTRANSFERASE-RELATED-RELATED"/>
    <property type="match status" value="1"/>
</dbReference>
<proteinExistence type="predicted"/>
<dbReference type="SUPFAM" id="SSF56112">
    <property type="entry name" value="Protein kinase-like (PK-like)"/>
    <property type="match status" value="1"/>
</dbReference>